<accession>M7SJ91</accession>
<feature type="region of interest" description="Disordered" evidence="1">
    <location>
        <begin position="458"/>
        <end position="478"/>
    </location>
</feature>
<dbReference type="eggNOG" id="ENOG502S8UP">
    <property type="taxonomic scope" value="Eukaryota"/>
</dbReference>
<dbReference type="HOGENOM" id="CLU_034857_0_0_1"/>
<dbReference type="KEGG" id="ela:UCREL1_8656"/>
<dbReference type="EMBL" id="KB707086">
    <property type="protein sequence ID" value="EMR64378.1"/>
    <property type="molecule type" value="Genomic_DNA"/>
</dbReference>
<proteinExistence type="predicted"/>
<evidence type="ECO:0000313" key="2">
    <source>
        <dbReference type="EMBL" id="EMR64378.1"/>
    </source>
</evidence>
<name>M7SJ91_EUTLA</name>
<sequence>MTGPPPPLPREIYHQIFSHLPRADQLSCRLLGRRDSAAHAVATDLAFRHVRLDPVLLLHDYSDDDHGDDDEEDREHVWPQLRKIQHFEMIAQTAHLRDCVREVTVDAAWFWGGFSFPPPCEEMTMTMTGGGGEPYSPTIITHTPSGCLTGVVVAVVPPFLHALRCLRSFPNLRALNLRFSRARQNGLDQEIHTRFRYWVLRGVLEVLAGVWWWDGGGEGEGERKGKGEEKESSRLALDRYCKEEWACSWRRYETEEEADAAGASSVLKPPQPPPIELHSLTIANLHPDEETQHLNLSVLSLYARNYWGWYPKIDFRCSEMGRGGGGGGGGGFPNLRSLSLGNYVFSHEWQVDWIAGLGGGGGGLEELYLDDCPIMWRARVPGPLDDDGYPRRDVMVAAATTGWAQDDIEDHEYPFRWHVALEHWREHMPSLRVFGMGDGDWEGSEAFSIVQQARLQRPLQEDDLKQRRRRKTHPAERARQDVWRRQRFADRVFLNYDGPQLSTTTATTTTTTTNNPQTTLADFVCDGDGDDDADDMVAVGLENRREQVLQYVHFDVDAGQSPWIERDDRRRAGDLDEVDRYEASRARDERALEELLRVVAERGRGGGR</sequence>
<reference evidence="3" key="1">
    <citation type="journal article" date="2013" name="Genome Announc.">
        <title>Draft genome sequence of the grapevine dieback fungus Eutypa lata UCR-EL1.</title>
        <authorList>
            <person name="Blanco-Ulate B."/>
            <person name="Rolshausen P.E."/>
            <person name="Cantu D."/>
        </authorList>
    </citation>
    <scope>NUCLEOTIDE SEQUENCE [LARGE SCALE GENOMIC DNA]</scope>
    <source>
        <strain evidence="3">UCR-EL1</strain>
    </source>
</reference>
<evidence type="ECO:0000313" key="3">
    <source>
        <dbReference type="Proteomes" id="UP000012174"/>
    </source>
</evidence>
<organism evidence="2 3">
    <name type="scientific">Eutypa lata (strain UCR-EL1)</name>
    <name type="common">Grapevine dieback disease fungus</name>
    <name type="synonym">Eutypa armeniacae</name>
    <dbReference type="NCBI Taxonomy" id="1287681"/>
    <lineage>
        <taxon>Eukaryota</taxon>
        <taxon>Fungi</taxon>
        <taxon>Dikarya</taxon>
        <taxon>Ascomycota</taxon>
        <taxon>Pezizomycotina</taxon>
        <taxon>Sordariomycetes</taxon>
        <taxon>Xylariomycetidae</taxon>
        <taxon>Xylariales</taxon>
        <taxon>Diatrypaceae</taxon>
        <taxon>Eutypa</taxon>
    </lineage>
</organism>
<dbReference type="Proteomes" id="UP000012174">
    <property type="component" value="Unassembled WGS sequence"/>
</dbReference>
<protein>
    <submittedName>
        <fullName evidence="2">Putative f-box domain-containing protein</fullName>
    </submittedName>
</protein>
<dbReference type="AlphaFoldDB" id="M7SJ91"/>
<dbReference type="PANTHER" id="PTHR42057:SF2">
    <property type="entry name" value="F-BOX DOMAIN PROTEIN (AFU_ORTHOLOGUE AFUA_4G00200)-RELATED"/>
    <property type="match status" value="1"/>
</dbReference>
<dbReference type="OrthoDB" id="3140657at2759"/>
<keyword evidence="3" id="KW-1185">Reference proteome</keyword>
<gene>
    <name evidence="2" type="ORF">UCREL1_8656</name>
</gene>
<evidence type="ECO:0000256" key="1">
    <source>
        <dbReference type="SAM" id="MobiDB-lite"/>
    </source>
</evidence>
<dbReference type="PANTHER" id="PTHR42057">
    <property type="entry name" value="F-BOX DOMAIN PROTEIN (AFU_ORTHOLOGUE AFUA_4G00200)"/>
    <property type="match status" value="1"/>
</dbReference>